<protein>
    <recommendedName>
        <fullName evidence="10">Peptidyl-prolyl cis-trans isomerase</fullName>
        <ecNumber evidence="10">5.2.1.8</ecNumber>
    </recommendedName>
</protein>
<evidence type="ECO:0000256" key="7">
    <source>
        <dbReference type="ARBA" id="ARBA00023235"/>
    </source>
</evidence>
<evidence type="ECO:0000256" key="2">
    <source>
        <dbReference type="ARBA" id="ARBA00004496"/>
    </source>
</evidence>
<keyword evidence="6" id="KW-0143">Chaperone</keyword>
<dbReference type="EC" id="5.2.1.8" evidence="10"/>
<evidence type="ECO:0000313" key="12">
    <source>
        <dbReference type="EMBL" id="MDG3585569.1"/>
    </source>
</evidence>
<evidence type="ECO:0000256" key="6">
    <source>
        <dbReference type="ARBA" id="ARBA00023186"/>
    </source>
</evidence>
<evidence type="ECO:0000313" key="13">
    <source>
        <dbReference type="Proteomes" id="UP001153642"/>
    </source>
</evidence>
<dbReference type="PANTHER" id="PTHR47861">
    <property type="entry name" value="FKBP-TYPE PEPTIDYL-PROLYL CIS-TRANS ISOMERASE SLYD"/>
    <property type="match status" value="1"/>
</dbReference>
<evidence type="ECO:0000256" key="9">
    <source>
        <dbReference type="PROSITE-ProRule" id="PRU00277"/>
    </source>
</evidence>
<dbReference type="SUPFAM" id="SSF54534">
    <property type="entry name" value="FKBP-like"/>
    <property type="match status" value="1"/>
</dbReference>
<comment type="function">
    <text evidence="8">Also involved in hydrogenase metallocenter assembly, probably by participating in the nickel insertion step. This function in hydrogenase biosynthesis requires chaperone activity and the presence of the metal-binding domain, but not PPIase activity.</text>
</comment>
<feature type="domain" description="PPIase FKBP-type" evidence="11">
    <location>
        <begin position="7"/>
        <end position="101"/>
    </location>
</feature>
<dbReference type="PANTHER" id="PTHR47861:SF3">
    <property type="entry name" value="FKBP-TYPE PEPTIDYL-PROLYL CIS-TRANS ISOMERASE SLYD"/>
    <property type="match status" value="1"/>
</dbReference>
<keyword evidence="4" id="KW-0963">Cytoplasm</keyword>
<organism evidence="12 13">
    <name type="scientific">Galbibacter pacificus</name>
    <dbReference type="NCBI Taxonomy" id="2996052"/>
    <lineage>
        <taxon>Bacteria</taxon>
        <taxon>Pseudomonadati</taxon>
        <taxon>Bacteroidota</taxon>
        <taxon>Flavobacteriia</taxon>
        <taxon>Flavobacteriales</taxon>
        <taxon>Flavobacteriaceae</taxon>
        <taxon>Galbibacter</taxon>
    </lineage>
</organism>
<dbReference type="Pfam" id="PF00254">
    <property type="entry name" value="FKBP_C"/>
    <property type="match status" value="1"/>
</dbReference>
<dbReference type="EMBL" id="JAPMUA010000002">
    <property type="protein sequence ID" value="MDG3585569.1"/>
    <property type="molecule type" value="Genomic_DNA"/>
</dbReference>
<evidence type="ECO:0000256" key="1">
    <source>
        <dbReference type="ARBA" id="ARBA00000971"/>
    </source>
</evidence>
<proteinExistence type="inferred from homology"/>
<comment type="subcellular location">
    <subcellularLocation>
        <location evidence="2">Cytoplasm</location>
    </subcellularLocation>
</comment>
<dbReference type="PROSITE" id="PS50059">
    <property type="entry name" value="FKBP_PPIASE"/>
    <property type="match status" value="1"/>
</dbReference>
<evidence type="ECO:0000259" key="11">
    <source>
        <dbReference type="PROSITE" id="PS50059"/>
    </source>
</evidence>
<sequence length="142" mass="15734">MSQVKENDTVKVHYTGKLEDGQVFDSSLEREPLEFTLGQGQLIPGFENGILNMSVNEKKTINIPSAEAYGDIREELFQEIPKAELPENIEPKKGMGLVSRTPDGREIQLVVADVKDASIVVDANHPLAGKDLTFEIEVLEIK</sequence>
<comment type="catalytic activity">
    <reaction evidence="1 9 10">
        <text>[protein]-peptidylproline (omega=180) = [protein]-peptidylproline (omega=0)</text>
        <dbReference type="Rhea" id="RHEA:16237"/>
        <dbReference type="Rhea" id="RHEA-COMP:10747"/>
        <dbReference type="Rhea" id="RHEA-COMP:10748"/>
        <dbReference type="ChEBI" id="CHEBI:83833"/>
        <dbReference type="ChEBI" id="CHEBI:83834"/>
        <dbReference type="EC" id="5.2.1.8"/>
    </reaction>
</comment>
<evidence type="ECO:0000256" key="5">
    <source>
        <dbReference type="ARBA" id="ARBA00023110"/>
    </source>
</evidence>
<comment type="caution">
    <text evidence="12">The sequence shown here is derived from an EMBL/GenBank/DDBJ whole genome shotgun (WGS) entry which is preliminary data.</text>
</comment>
<evidence type="ECO:0000256" key="3">
    <source>
        <dbReference type="ARBA" id="ARBA00006577"/>
    </source>
</evidence>
<keyword evidence="13" id="KW-1185">Reference proteome</keyword>
<accession>A0ABT6FQM4</accession>
<reference evidence="12" key="1">
    <citation type="submission" date="2022-11" db="EMBL/GenBank/DDBJ databases">
        <title>High-quality draft genome sequence of Galbibacter sp. strain CMA-7.</title>
        <authorList>
            <person name="Wei L."/>
            <person name="Dong C."/>
            <person name="Shao Z."/>
        </authorList>
    </citation>
    <scope>NUCLEOTIDE SEQUENCE</scope>
    <source>
        <strain evidence="12">CMA-7</strain>
    </source>
</reference>
<gene>
    <name evidence="12" type="ORF">OSR52_06775</name>
</gene>
<comment type="similarity">
    <text evidence="3 10">Belongs to the FKBP-type PPIase family.</text>
</comment>
<dbReference type="InterPro" id="IPR046357">
    <property type="entry name" value="PPIase_dom_sf"/>
</dbReference>
<evidence type="ECO:0000256" key="8">
    <source>
        <dbReference type="ARBA" id="ARBA00037071"/>
    </source>
</evidence>
<keyword evidence="5 9" id="KW-0697">Rotamase</keyword>
<dbReference type="RefSeq" id="WP_277899168.1">
    <property type="nucleotide sequence ID" value="NZ_JAPMUA010000002.1"/>
</dbReference>
<dbReference type="GO" id="GO:0016853">
    <property type="term" value="F:isomerase activity"/>
    <property type="evidence" value="ECO:0007669"/>
    <property type="project" value="UniProtKB-KW"/>
</dbReference>
<evidence type="ECO:0000256" key="10">
    <source>
        <dbReference type="RuleBase" id="RU003915"/>
    </source>
</evidence>
<dbReference type="Proteomes" id="UP001153642">
    <property type="component" value="Unassembled WGS sequence"/>
</dbReference>
<keyword evidence="7 9" id="KW-0413">Isomerase</keyword>
<evidence type="ECO:0000256" key="4">
    <source>
        <dbReference type="ARBA" id="ARBA00022490"/>
    </source>
</evidence>
<dbReference type="InterPro" id="IPR001179">
    <property type="entry name" value="PPIase_FKBP_dom"/>
</dbReference>
<name>A0ABT6FQM4_9FLAO</name>
<dbReference type="Gene3D" id="3.10.50.40">
    <property type="match status" value="1"/>
</dbReference>